<dbReference type="InterPro" id="IPR045122">
    <property type="entry name" value="Csc1-like"/>
</dbReference>
<keyword evidence="1" id="KW-1133">Transmembrane helix</keyword>
<keyword evidence="1" id="KW-0472">Membrane</keyword>
<evidence type="ECO:0000313" key="4">
    <source>
        <dbReference type="Proteomes" id="UP001529510"/>
    </source>
</evidence>
<gene>
    <name evidence="3" type="ORF">M9458_027488</name>
</gene>
<sequence length="89" mass="10264">CVFLPDNGAFFVNYVIASAFIGNAMDLLRIPYFLMYMIRLCLARSAAERRNVKKHQAYEFQFGAAYAWMMNVFTVVMTYSITCPIIVPF</sequence>
<dbReference type="EMBL" id="JAMKFB020000013">
    <property type="protein sequence ID" value="KAL0178594.1"/>
    <property type="molecule type" value="Genomic_DNA"/>
</dbReference>
<keyword evidence="1" id="KW-0812">Transmembrane</keyword>
<reference evidence="3 4" key="1">
    <citation type="submission" date="2024-05" db="EMBL/GenBank/DDBJ databases">
        <title>Genome sequencing and assembly of Indian major carp, Cirrhinus mrigala (Hamilton, 1822).</title>
        <authorList>
            <person name="Mohindra V."/>
            <person name="Chowdhury L.M."/>
            <person name="Lal K."/>
            <person name="Jena J.K."/>
        </authorList>
    </citation>
    <scope>NUCLEOTIDE SEQUENCE [LARGE SCALE GENOMIC DNA]</scope>
    <source>
        <strain evidence="3">CM1030</strain>
        <tissue evidence="3">Blood</tissue>
    </source>
</reference>
<organism evidence="3 4">
    <name type="scientific">Cirrhinus mrigala</name>
    <name type="common">Mrigala</name>
    <dbReference type="NCBI Taxonomy" id="683832"/>
    <lineage>
        <taxon>Eukaryota</taxon>
        <taxon>Metazoa</taxon>
        <taxon>Chordata</taxon>
        <taxon>Craniata</taxon>
        <taxon>Vertebrata</taxon>
        <taxon>Euteleostomi</taxon>
        <taxon>Actinopterygii</taxon>
        <taxon>Neopterygii</taxon>
        <taxon>Teleostei</taxon>
        <taxon>Ostariophysi</taxon>
        <taxon>Cypriniformes</taxon>
        <taxon>Cyprinidae</taxon>
        <taxon>Labeoninae</taxon>
        <taxon>Labeonini</taxon>
        <taxon>Cirrhinus</taxon>
    </lineage>
</organism>
<accession>A0ABD0PX21</accession>
<dbReference type="InterPro" id="IPR003864">
    <property type="entry name" value="CSC1/OSCA1-like_7TM"/>
</dbReference>
<evidence type="ECO:0000259" key="2">
    <source>
        <dbReference type="Pfam" id="PF02714"/>
    </source>
</evidence>
<dbReference type="PANTHER" id="PTHR13018">
    <property type="entry name" value="PROBABLE MEMBRANE PROTEIN DUF221-RELATED"/>
    <property type="match status" value="1"/>
</dbReference>
<proteinExistence type="predicted"/>
<dbReference type="Pfam" id="PF02714">
    <property type="entry name" value="RSN1_7TM"/>
    <property type="match status" value="1"/>
</dbReference>
<feature type="non-terminal residue" evidence="3">
    <location>
        <position position="1"/>
    </location>
</feature>
<dbReference type="Proteomes" id="UP001529510">
    <property type="component" value="Unassembled WGS sequence"/>
</dbReference>
<evidence type="ECO:0000256" key="1">
    <source>
        <dbReference type="SAM" id="Phobius"/>
    </source>
</evidence>
<feature type="domain" description="CSC1/OSCA1-like 7TM region" evidence="2">
    <location>
        <begin position="1"/>
        <end position="89"/>
    </location>
</feature>
<comment type="caution">
    <text evidence="3">The sequence shown here is derived from an EMBL/GenBank/DDBJ whole genome shotgun (WGS) entry which is preliminary data.</text>
</comment>
<feature type="transmembrane region" description="Helical" evidence="1">
    <location>
        <begin position="14"/>
        <end position="42"/>
    </location>
</feature>
<keyword evidence="4" id="KW-1185">Reference proteome</keyword>
<evidence type="ECO:0000313" key="3">
    <source>
        <dbReference type="EMBL" id="KAL0178594.1"/>
    </source>
</evidence>
<dbReference type="AlphaFoldDB" id="A0ABD0PX21"/>
<feature type="transmembrane region" description="Helical" evidence="1">
    <location>
        <begin position="63"/>
        <end position="87"/>
    </location>
</feature>
<dbReference type="PANTHER" id="PTHR13018:SF38">
    <property type="entry name" value="CSC1-LIKE PROTEIN 2"/>
    <property type="match status" value="1"/>
</dbReference>
<feature type="non-terminal residue" evidence="3">
    <location>
        <position position="89"/>
    </location>
</feature>
<name>A0ABD0PX21_CIRMR</name>
<protein>
    <recommendedName>
        <fullName evidence="2">CSC1/OSCA1-like 7TM region domain-containing protein</fullName>
    </recommendedName>
</protein>